<evidence type="ECO:0000256" key="1">
    <source>
        <dbReference type="ARBA" id="ARBA00005375"/>
    </source>
</evidence>
<dbReference type="EMBL" id="BDGG01000001">
    <property type="protein sequence ID" value="GAU89375.1"/>
    <property type="molecule type" value="Genomic_DNA"/>
</dbReference>
<evidence type="ECO:0000256" key="5">
    <source>
        <dbReference type="ARBA" id="ARBA00041499"/>
    </source>
</evidence>
<sequence length="535" mass="60104">MIGRLRCRFFCLHSIWLSRMRILSGAMIRSTIPKPFGVLIWLLTIWAEFDWIFSQVLVDPYARSEVVNPDELLLVQVVHRHGERTAIYDIPTAGRKPQTITDGFPKEAILTPRGIADMYEYGRYMRHRYHKFFDDGKPISSQRIRVISSSTDRTITSAQALMAGLLPPEDRSRIWNTSLGSQWIPFPVYARPSAHDTLLLNFGNDCPKFSELRKDIAKIPIAKQFQATMPGFADRMKAATGLNTYDFFDTSTIIEDAVHYAQSNPVNGSVDQGTLPYWYNESIGEDLRRIAYFRMHLIVGGNGDRQRTRFKIGVLLHEILERMNLSKSLGGKLPLKMVFYSGHDENVAGILAALSSYNYTIEGPNIGIPDFTASVIFELYKNSTVRLLFKNNLSDMWSDPLVIKHPQCLMEYCQLGKLYGLVKDVLTSEDLWLNECGATYGVRRNVSETRSAENELPSKLQLNDVPPHSVTLPAQNGNGVGIGDGLVIGGGLIAAALITSPLVAVCIARMRRKTPEDRVTNLELSNGDMRNRANA</sequence>
<keyword evidence="6" id="KW-1133">Transmembrane helix</keyword>
<dbReference type="InterPro" id="IPR000560">
    <property type="entry name" value="His_Pase_clade-2"/>
</dbReference>
<evidence type="ECO:0000256" key="6">
    <source>
        <dbReference type="SAM" id="Phobius"/>
    </source>
</evidence>
<reference evidence="7 8" key="1">
    <citation type="journal article" date="2016" name="Nat. Commun.">
        <title>Extremotolerant tardigrade genome and improved radiotolerance of human cultured cells by tardigrade-unique protein.</title>
        <authorList>
            <person name="Hashimoto T."/>
            <person name="Horikawa D.D."/>
            <person name="Saito Y."/>
            <person name="Kuwahara H."/>
            <person name="Kozuka-Hata H."/>
            <person name="Shin-I T."/>
            <person name="Minakuchi Y."/>
            <person name="Ohishi K."/>
            <person name="Motoyama A."/>
            <person name="Aizu T."/>
            <person name="Enomoto A."/>
            <person name="Kondo K."/>
            <person name="Tanaka S."/>
            <person name="Hara Y."/>
            <person name="Koshikawa S."/>
            <person name="Sagara H."/>
            <person name="Miura T."/>
            <person name="Yokobori S."/>
            <person name="Miyagawa K."/>
            <person name="Suzuki Y."/>
            <person name="Kubo T."/>
            <person name="Oyama M."/>
            <person name="Kohara Y."/>
            <person name="Fujiyama A."/>
            <person name="Arakawa K."/>
            <person name="Katayama T."/>
            <person name="Toyoda A."/>
            <person name="Kunieda T."/>
        </authorList>
    </citation>
    <scope>NUCLEOTIDE SEQUENCE [LARGE SCALE GENOMIC DNA]</scope>
    <source>
        <strain evidence="7 8">YOKOZUNA-1</strain>
    </source>
</reference>
<keyword evidence="6" id="KW-0472">Membrane</keyword>
<comment type="similarity">
    <text evidence="1">Belongs to the histidine acid phosphatase family.</text>
</comment>
<dbReference type="CDD" id="cd07061">
    <property type="entry name" value="HP_HAP_like"/>
    <property type="match status" value="1"/>
</dbReference>
<proteinExistence type="inferred from homology"/>
<dbReference type="OrthoDB" id="5821688at2759"/>
<gene>
    <name evidence="7" type="primary">RvY_01930-1</name>
    <name evidence="7" type="synonym">RvY_01930.1</name>
    <name evidence="7" type="ORF">RvY_01930</name>
</gene>
<organism evidence="7 8">
    <name type="scientific">Ramazzottius varieornatus</name>
    <name type="common">Water bear</name>
    <name type="synonym">Tardigrade</name>
    <dbReference type="NCBI Taxonomy" id="947166"/>
    <lineage>
        <taxon>Eukaryota</taxon>
        <taxon>Metazoa</taxon>
        <taxon>Ecdysozoa</taxon>
        <taxon>Tardigrada</taxon>
        <taxon>Eutardigrada</taxon>
        <taxon>Parachela</taxon>
        <taxon>Hypsibioidea</taxon>
        <taxon>Ramazzottiidae</taxon>
        <taxon>Ramazzottius</taxon>
    </lineage>
</organism>
<dbReference type="Proteomes" id="UP000186922">
    <property type="component" value="Unassembled WGS sequence"/>
</dbReference>
<dbReference type="SUPFAM" id="SSF53254">
    <property type="entry name" value="Phosphoglycerate mutase-like"/>
    <property type="match status" value="1"/>
</dbReference>
<comment type="caution">
    <text evidence="7">The sequence shown here is derived from an EMBL/GenBank/DDBJ whole genome shotgun (WGS) entry which is preliminary data.</text>
</comment>
<dbReference type="PANTHER" id="PTHR11567">
    <property type="entry name" value="ACID PHOSPHATASE-RELATED"/>
    <property type="match status" value="1"/>
</dbReference>
<dbReference type="InterPro" id="IPR029033">
    <property type="entry name" value="His_PPase_superfam"/>
</dbReference>
<evidence type="ECO:0000313" key="7">
    <source>
        <dbReference type="EMBL" id="GAU89375.1"/>
    </source>
</evidence>
<evidence type="ECO:0000256" key="4">
    <source>
        <dbReference type="ARBA" id="ARBA00040357"/>
    </source>
</evidence>
<dbReference type="GO" id="GO:0016791">
    <property type="term" value="F:phosphatase activity"/>
    <property type="evidence" value="ECO:0007669"/>
    <property type="project" value="UniProtKB-ARBA"/>
</dbReference>
<protein>
    <recommendedName>
        <fullName evidence="4">2-phosphoxylose phosphatase 1</fullName>
    </recommendedName>
    <alternativeName>
        <fullName evidence="5">Acid phosphatase-like protein 2</fullName>
    </alternativeName>
</protein>
<name>A0A1D1ULU2_RAMVA</name>
<evidence type="ECO:0000313" key="8">
    <source>
        <dbReference type="Proteomes" id="UP000186922"/>
    </source>
</evidence>
<comment type="catalytic activity">
    <reaction evidence="3">
        <text>3-O-[beta-D-GlcA-(1-&gt;3)-beta-D-Gal-(1-&gt;3)-beta-D-Gal-(1-&gt;4)-beta-D-2-O-P-Xyl]-L-seryl-[protein] + H2O = 3-O-(beta-D-GlcA-(1-&gt;3)-beta-D-Gal-(1-&gt;3)-beta-D-Gal-(1-&gt;4)-beta-D-Xyl)-L-seryl-[protein] + phosphate</text>
        <dbReference type="Rhea" id="RHEA:56512"/>
        <dbReference type="Rhea" id="RHEA-COMP:12573"/>
        <dbReference type="Rhea" id="RHEA-COMP:14559"/>
        <dbReference type="ChEBI" id="CHEBI:15377"/>
        <dbReference type="ChEBI" id="CHEBI:43474"/>
        <dbReference type="ChEBI" id="CHEBI:132093"/>
        <dbReference type="ChEBI" id="CHEBI:140495"/>
    </reaction>
</comment>
<feature type="transmembrane region" description="Helical" evidence="6">
    <location>
        <begin position="486"/>
        <end position="508"/>
    </location>
</feature>
<dbReference type="STRING" id="947166.A0A1D1ULU2"/>
<dbReference type="Pfam" id="PF00328">
    <property type="entry name" value="His_Phos_2"/>
    <property type="match status" value="1"/>
</dbReference>
<dbReference type="Gene3D" id="3.40.50.1240">
    <property type="entry name" value="Phosphoglycerate mutase-like"/>
    <property type="match status" value="1"/>
</dbReference>
<accession>A0A1D1ULU2</accession>
<evidence type="ECO:0000256" key="3">
    <source>
        <dbReference type="ARBA" id="ARBA00036311"/>
    </source>
</evidence>
<evidence type="ECO:0000256" key="2">
    <source>
        <dbReference type="ARBA" id="ARBA00022801"/>
    </source>
</evidence>
<keyword evidence="6" id="KW-0812">Transmembrane</keyword>
<dbReference type="PANTHER" id="PTHR11567:SF110">
    <property type="entry name" value="2-PHOSPHOXYLOSE PHOSPHATASE 1"/>
    <property type="match status" value="1"/>
</dbReference>
<dbReference type="AlphaFoldDB" id="A0A1D1ULU2"/>
<keyword evidence="2" id="KW-0378">Hydrolase</keyword>
<dbReference type="InterPro" id="IPR050645">
    <property type="entry name" value="Histidine_acid_phosphatase"/>
</dbReference>
<keyword evidence="8" id="KW-1185">Reference proteome</keyword>